<reference evidence="3" key="1">
    <citation type="journal article" date="2019" name="Int. J. Syst. Evol. Microbiol.">
        <title>The Global Catalogue of Microorganisms (GCM) 10K type strain sequencing project: providing services to taxonomists for standard genome sequencing and annotation.</title>
        <authorList>
            <consortium name="The Broad Institute Genomics Platform"/>
            <consortium name="The Broad Institute Genome Sequencing Center for Infectious Disease"/>
            <person name="Wu L."/>
            <person name="Ma J."/>
        </authorList>
    </citation>
    <scope>NUCLEOTIDE SEQUENCE [LARGE SCALE GENOMIC DNA]</scope>
    <source>
        <strain evidence="3">JCM 16548</strain>
    </source>
</reference>
<accession>A0ABP7DBD6</accession>
<sequence length="150" mass="16367">MTRPRSQAHTTKGGPPQQVVGPQPPDPPEQPQDGFGAVAVAADIELHGCSMDTYEMLLACLELTSSGRALPSCLFHWVEDSADGVVLHEVWADRAVWDQVLIEFLLPATSILGLPLPTVRTRAVAGYLIGEGDPIRHHAPRRWFREDAPS</sequence>
<dbReference type="Proteomes" id="UP001500051">
    <property type="component" value="Unassembled WGS sequence"/>
</dbReference>
<organism evidence="2 3">
    <name type="scientific">Microlunatus aurantiacus</name>
    <dbReference type="NCBI Taxonomy" id="446786"/>
    <lineage>
        <taxon>Bacteria</taxon>
        <taxon>Bacillati</taxon>
        <taxon>Actinomycetota</taxon>
        <taxon>Actinomycetes</taxon>
        <taxon>Propionibacteriales</taxon>
        <taxon>Propionibacteriaceae</taxon>
        <taxon>Microlunatus</taxon>
    </lineage>
</organism>
<feature type="compositionally biased region" description="Polar residues" evidence="1">
    <location>
        <begin position="1"/>
        <end position="10"/>
    </location>
</feature>
<protein>
    <recommendedName>
        <fullName evidence="4">ABM domain-containing protein</fullName>
    </recommendedName>
</protein>
<evidence type="ECO:0000256" key="1">
    <source>
        <dbReference type="SAM" id="MobiDB-lite"/>
    </source>
</evidence>
<keyword evidence="3" id="KW-1185">Reference proteome</keyword>
<evidence type="ECO:0008006" key="4">
    <source>
        <dbReference type="Google" id="ProtNLM"/>
    </source>
</evidence>
<feature type="region of interest" description="Disordered" evidence="1">
    <location>
        <begin position="1"/>
        <end position="34"/>
    </location>
</feature>
<comment type="caution">
    <text evidence="2">The sequence shown here is derived from an EMBL/GenBank/DDBJ whole genome shotgun (WGS) entry which is preliminary data.</text>
</comment>
<evidence type="ECO:0000313" key="2">
    <source>
        <dbReference type="EMBL" id="GAA3702149.1"/>
    </source>
</evidence>
<proteinExistence type="predicted"/>
<evidence type="ECO:0000313" key="3">
    <source>
        <dbReference type="Proteomes" id="UP001500051"/>
    </source>
</evidence>
<gene>
    <name evidence="2" type="ORF">GCM10022204_18910</name>
</gene>
<name>A0ABP7DBD6_9ACTN</name>
<dbReference type="EMBL" id="BAAAYX010000004">
    <property type="protein sequence ID" value="GAA3702149.1"/>
    <property type="molecule type" value="Genomic_DNA"/>
</dbReference>